<dbReference type="AlphaFoldDB" id="A0A1N7SWE4"/>
<comment type="caution">
    <text evidence="1">The sequence shown here is derived from an EMBL/GenBank/DDBJ whole genome shotgun (WGS) entry which is preliminary data.</text>
</comment>
<sequence>MRFSACSHPMQGCYIDEREGKLDVSDPQIISVTRRENVCMKTFAIRFCPDCCGTALAV</sequence>
<evidence type="ECO:0000313" key="2">
    <source>
        <dbReference type="Proteomes" id="UP000195569"/>
    </source>
</evidence>
<protein>
    <submittedName>
        <fullName evidence="1">Uncharacterized protein</fullName>
    </submittedName>
</protein>
<organism evidence="1 2">
    <name type="scientific">Paraburkholderia piptadeniae</name>
    <dbReference type="NCBI Taxonomy" id="1701573"/>
    <lineage>
        <taxon>Bacteria</taxon>
        <taxon>Pseudomonadati</taxon>
        <taxon>Pseudomonadota</taxon>
        <taxon>Betaproteobacteria</taxon>
        <taxon>Burkholderiales</taxon>
        <taxon>Burkholderiaceae</taxon>
        <taxon>Paraburkholderia</taxon>
    </lineage>
</organism>
<accession>A0A1N7SWE4</accession>
<reference evidence="1" key="1">
    <citation type="submission" date="2016-12" db="EMBL/GenBank/DDBJ databases">
        <authorList>
            <person name="Moulin L."/>
        </authorList>
    </citation>
    <scope>NUCLEOTIDE SEQUENCE [LARGE SCALE GENOMIC DNA]</scope>
    <source>
        <strain evidence="1">STM 7183</strain>
    </source>
</reference>
<gene>
    <name evidence="1" type="ORF">BN2476_1440004</name>
</gene>
<dbReference type="EMBL" id="CYGY02000144">
    <property type="protein sequence ID" value="SIT51809.1"/>
    <property type="molecule type" value="Genomic_DNA"/>
</dbReference>
<proteinExistence type="predicted"/>
<keyword evidence="2" id="KW-1185">Reference proteome</keyword>
<evidence type="ECO:0000313" key="1">
    <source>
        <dbReference type="EMBL" id="SIT51809.1"/>
    </source>
</evidence>
<name>A0A1N7SWE4_9BURK</name>
<dbReference type="Proteomes" id="UP000195569">
    <property type="component" value="Unassembled WGS sequence"/>
</dbReference>